<keyword evidence="2" id="KW-0813">Transport</keyword>
<dbReference type="PANTHER" id="PTHR43791">
    <property type="entry name" value="PERMEASE-RELATED"/>
    <property type="match status" value="1"/>
</dbReference>
<sequence>MPSGTASNIESVSPEKELTMHVEHSAHGLSPGDEEFLANFPDEEKKRVLRKAVSLLGHVDIRLGCDYALHRLCPKLRQLTCDSVPAIGLFEFVPWRSGFLPGAVLLISKWYLPGETQTRIAILYTSAASGGAFSGLLAFAIAKMSGLAGYEGWRWIFIIEGLATIVLAILTFFLLLDSPSLSSSWLTPSEIRFLELRQLANSVQSPHNRKSVNWSAINSVLTDWKIYLLILGSWSNAVPNYAMKFTMPQIIAGMGFTSARAQLLTIPPYALGAFSAFVFSIFADRYTWRMPFIVVPQLAQVVAFSILYTHAANIEENIALCYFGVCLACFGYHPSILFLRANLLTFPTDSMYPILPGVNAWNVSNTPHLAKRAVAIGYLICMGNVGGLIGSFIYKQDEAPRYVTGYGNSFAFAAAGIVACLVLEFALFRLNRSKERFSEDEVRERYTDSELEEMGDRSPLFRYTL</sequence>
<keyword evidence="4 6" id="KW-1133">Transmembrane helix</keyword>
<dbReference type="GeneID" id="2873771"/>
<dbReference type="FunFam" id="1.20.1250.20:FF:000364">
    <property type="entry name" value="MFS general substrate transporter"/>
    <property type="match status" value="1"/>
</dbReference>
<gene>
    <name evidence="7" type="ORF">ANIA_02729</name>
</gene>
<feature type="transmembrane region" description="Helical" evidence="6">
    <location>
        <begin position="288"/>
        <end position="308"/>
    </location>
</feature>
<dbReference type="AlphaFoldDB" id="Q5B9Q1"/>
<dbReference type="SUPFAM" id="SSF103473">
    <property type="entry name" value="MFS general substrate transporter"/>
    <property type="match status" value="1"/>
</dbReference>
<evidence type="ECO:0000256" key="5">
    <source>
        <dbReference type="ARBA" id="ARBA00023136"/>
    </source>
</evidence>
<feature type="transmembrane region" description="Helical" evidence="6">
    <location>
        <begin position="153"/>
        <end position="176"/>
    </location>
</feature>
<evidence type="ECO:0000313" key="8">
    <source>
        <dbReference type="Proteomes" id="UP000000560"/>
    </source>
</evidence>
<reference evidence="8" key="2">
    <citation type="journal article" date="2009" name="Fungal Genet. Biol.">
        <title>The 2008 update of the Aspergillus nidulans genome annotation: a community effort.</title>
        <authorList>
            <person name="Wortman J.R."/>
            <person name="Gilsenan J.M."/>
            <person name="Joardar V."/>
            <person name="Deegan J."/>
            <person name="Clutterbuck J."/>
            <person name="Andersen M.R."/>
            <person name="Archer D."/>
            <person name="Bencina M."/>
            <person name="Braus G."/>
            <person name="Coutinho P."/>
            <person name="von Dohren H."/>
            <person name="Doonan J."/>
            <person name="Driessen A.J."/>
            <person name="Durek P."/>
            <person name="Espeso E."/>
            <person name="Fekete E."/>
            <person name="Flipphi M."/>
            <person name="Estrada C.G."/>
            <person name="Geysens S."/>
            <person name="Goldman G."/>
            <person name="de Groot P.W."/>
            <person name="Hansen K."/>
            <person name="Harris S.D."/>
            <person name="Heinekamp T."/>
            <person name="Helmstaedt K."/>
            <person name="Henrissat B."/>
            <person name="Hofmann G."/>
            <person name="Homan T."/>
            <person name="Horio T."/>
            <person name="Horiuchi H."/>
            <person name="James S."/>
            <person name="Jones M."/>
            <person name="Karaffa L."/>
            <person name="Karanyi Z."/>
            <person name="Kato M."/>
            <person name="Keller N."/>
            <person name="Kelly D.E."/>
            <person name="Kiel J.A."/>
            <person name="Kim J.M."/>
            <person name="van der Klei I.J."/>
            <person name="Klis F.M."/>
            <person name="Kovalchuk A."/>
            <person name="Krasevec N."/>
            <person name="Kubicek C.P."/>
            <person name="Liu B."/>
            <person name="Maccabe A."/>
            <person name="Meyer V."/>
            <person name="Mirabito P."/>
            <person name="Miskei M."/>
            <person name="Mos M."/>
            <person name="Mullins J."/>
            <person name="Nelson D.R."/>
            <person name="Nielsen J."/>
            <person name="Oakley B.R."/>
            <person name="Osmani S.A."/>
            <person name="Pakula T."/>
            <person name="Paszewski A."/>
            <person name="Paulsen I."/>
            <person name="Pilsyk S."/>
            <person name="Pocsi I."/>
            <person name="Punt P.J."/>
            <person name="Ram A.F."/>
            <person name="Ren Q."/>
            <person name="Robellet X."/>
            <person name="Robson G."/>
            <person name="Seiboth B."/>
            <person name="van Solingen P."/>
            <person name="Specht T."/>
            <person name="Sun J."/>
            <person name="Taheri-Talesh N."/>
            <person name="Takeshita N."/>
            <person name="Ussery D."/>
            <person name="vanKuyk P.A."/>
            <person name="Visser H."/>
            <person name="van de Vondervoort P.J."/>
            <person name="de Vries R.P."/>
            <person name="Walton J."/>
            <person name="Xiang X."/>
            <person name="Xiong Y."/>
            <person name="Zeng A.P."/>
            <person name="Brandt B.W."/>
            <person name="Cornell M.J."/>
            <person name="van den Hondel C.A."/>
            <person name="Visser J."/>
            <person name="Oliver S.G."/>
            <person name="Turner G."/>
        </authorList>
    </citation>
    <scope>GENOME REANNOTATION</scope>
    <source>
        <strain evidence="8">FGSC A4 / ATCC 38163 / CBS 112.46 / NRRL 194 / M139</strain>
    </source>
</reference>
<evidence type="ECO:0000256" key="6">
    <source>
        <dbReference type="SAM" id="Phobius"/>
    </source>
</evidence>
<dbReference type="GO" id="GO:0022857">
    <property type="term" value="F:transmembrane transporter activity"/>
    <property type="evidence" value="ECO:0000318"/>
    <property type="project" value="GO_Central"/>
</dbReference>
<dbReference type="HOGENOM" id="CLU_001265_0_1_1"/>
<feature type="transmembrane region" description="Helical" evidence="6">
    <location>
        <begin position="320"/>
        <end position="341"/>
    </location>
</feature>
<dbReference type="eggNOG" id="KOG2533">
    <property type="taxonomic scope" value="Eukaryota"/>
</dbReference>
<dbReference type="InterPro" id="IPR011701">
    <property type="entry name" value="MFS"/>
</dbReference>
<dbReference type="InterPro" id="IPR036259">
    <property type="entry name" value="MFS_trans_sf"/>
</dbReference>
<accession>Q5B9Q1</accession>
<dbReference type="OrthoDB" id="2962993at2759"/>
<evidence type="ECO:0008006" key="9">
    <source>
        <dbReference type="Google" id="ProtNLM"/>
    </source>
</evidence>
<dbReference type="Gene3D" id="1.20.1250.20">
    <property type="entry name" value="MFS general substrate transporter like domains"/>
    <property type="match status" value="2"/>
</dbReference>
<organism evidence="7 8">
    <name type="scientific">Emericella nidulans (strain FGSC A4 / ATCC 38163 / CBS 112.46 / NRRL 194 / M139)</name>
    <name type="common">Aspergillus nidulans</name>
    <dbReference type="NCBI Taxonomy" id="227321"/>
    <lineage>
        <taxon>Eukaryota</taxon>
        <taxon>Fungi</taxon>
        <taxon>Dikarya</taxon>
        <taxon>Ascomycota</taxon>
        <taxon>Pezizomycotina</taxon>
        <taxon>Eurotiomycetes</taxon>
        <taxon>Eurotiomycetidae</taxon>
        <taxon>Eurotiales</taxon>
        <taxon>Aspergillaceae</taxon>
        <taxon>Aspergillus</taxon>
        <taxon>Aspergillus subgen. Nidulantes</taxon>
    </lineage>
</organism>
<accession>C8VJZ8</accession>
<protein>
    <recommendedName>
        <fullName evidence="9">Major facilitator superfamily (MFS) profile domain-containing protein</fullName>
    </recommendedName>
</protein>
<dbReference type="GO" id="GO:0016020">
    <property type="term" value="C:membrane"/>
    <property type="evidence" value="ECO:0000318"/>
    <property type="project" value="GO_Central"/>
</dbReference>
<evidence type="ECO:0000256" key="4">
    <source>
        <dbReference type="ARBA" id="ARBA00022989"/>
    </source>
</evidence>
<feature type="transmembrane region" description="Helical" evidence="6">
    <location>
        <begin position="121"/>
        <end position="141"/>
    </location>
</feature>
<name>Q5B9Q1_EMENI</name>
<dbReference type="InParanoid" id="Q5B9Q1"/>
<dbReference type="EMBL" id="BN001306">
    <property type="protein sequence ID" value="CBF84133.1"/>
    <property type="molecule type" value="Genomic_DNA"/>
</dbReference>
<dbReference type="VEuPathDB" id="FungiDB:AN2729"/>
<dbReference type="RefSeq" id="XP_660333.1">
    <property type="nucleotide sequence ID" value="XM_655241.1"/>
</dbReference>
<feature type="transmembrane region" description="Helical" evidence="6">
    <location>
        <begin position="263"/>
        <end position="282"/>
    </location>
</feature>
<keyword evidence="5 6" id="KW-0472">Membrane</keyword>
<evidence type="ECO:0000256" key="3">
    <source>
        <dbReference type="ARBA" id="ARBA00022692"/>
    </source>
</evidence>
<dbReference type="Proteomes" id="UP000000560">
    <property type="component" value="Chromosome VI"/>
</dbReference>
<feature type="transmembrane region" description="Helical" evidence="6">
    <location>
        <begin position="373"/>
        <end position="394"/>
    </location>
</feature>
<dbReference type="OMA" id="NMILHKF"/>
<proteinExistence type="predicted"/>
<feature type="transmembrane region" description="Helical" evidence="6">
    <location>
        <begin position="406"/>
        <end position="428"/>
    </location>
</feature>
<evidence type="ECO:0000256" key="2">
    <source>
        <dbReference type="ARBA" id="ARBA00022448"/>
    </source>
</evidence>
<dbReference type="PANTHER" id="PTHR43791:SF79">
    <property type="entry name" value="MAJOR FACILITATOR SUPERFAMILY (MFS) PROFILE DOMAIN-CONTAINING PROTEIN"/>
    <property type="match status" value="1"/>
</dbReference>
<keyword evidence="8" id="KW-1185">Reference proteome</keyword>
<dbReference type="KEGG" id="ani:ANIA_02729"/>
<evidence type="ECO:0000313" key="7">
    <source>
        <dbReference type="EMBL" id="CBF84133.1"/>
    </source>
</evidence>
<reference evidence="8" key="1">
    <citation type="journal article" date="2005" name="Nature">
        <title>Sequencing of Aspergillus nidulans and comparative analysis with A. fumigatus and A. oryzae.</title>
        <authorList>
            <person name="Galagan J.E."/>
            <person name="Calvo S.E."/>
            <person name="Cuomo C."/>
            <person name="Ma L.J."/>
            <person name="Wortman J.R."/>
            <person name="Batzoglou S."/>
            <person name="Lee S.I."/>
            <person name="Basturkmen M."/>
            <person name="Spevak C.C."/>
            <person name="Clutterbuck J."/>
            <person name="Kapitonov V."/>
            <person name="Jurka J."/>
            <person name="Scazzocchio C."/>
            <person name="Farman M."/>
            <person name="Butler J."/>
            <person name="Purcell S."/>
            <person name="Harris S."/>
            <person name="Braus G.H."/>
            <person name="Draht O."/>
            <person name="Busch S."/>
            <person name="D'Enfert C."/>
            <person name="Bouchier C."/>
            <person name="Goldman G.H."/>
            <person name="Bell-Pedersen D."/>
            <person name="Griffiths-Jones S."/>
            <person name="Doonan J.H."/>
            <person name="Yu J."/>
            <person name="Vienken K."/>
            <person name="Pain A."/>
            <person name="Freitag M."/>
            <person name="Selker E.U."/>
            <person name="Archer D.B."/>
            <person name="Penalva M.A."/>
            <person name="Oakley B.R."/>
            <person name="Momany M."/>
            <person name="Tanaka T."/>
            <person name="Kumagai T."/>
            <person name="Asai K."/>
            <person name="Machida M."/>
            <person name="Nierman W.C."/>
            <person name="Denning D.W."/>
            <person name="Caddick M."/>
            <person name="Hynes M."/>
            <person name="Paoletti M."/>
            <person name="Fischer R."/>
            <person name="Miller B."/>
            <person name="Dyer P."/>
            <person name="Sachs M.S."/>
            <person name="Osmani S.A."/>
            <person name="Birren B.W."/>
        </authorList>
    </citation>
    <scope>NUCLEOTIDE SEQUENCE [LARGE SCALE GENOMIC DNA]</scope>
    <source>
        <strain evidence="8">FGSC A4 / ATCC 38163 / CBS 112.46 / NRRL 194 / M139</strain>
    </source>
</reference>
<dbReference type="Pfam" id="PF07690">
    <property type="entry name" value="MFS_1"/>
    <property type="match status" value="1"/>
</dbReference>
<evidence type="ECO:0000256" key="1">
    <source>
        <dbReference type="ARBA" id="ARBA00004141"/>
    </source>
</evidence>
<keyword evidence="3 6" id="KW-0812">Transmembrane</keyword>
<comment type="subcellular location">
    <subcellularLocation>
        <location evidence="1">Membrane</location>
        <topology evidence="1">Multi-pass membrane protein</topology>
    </subcellularLocation>
</comment>